<dbReference type="EMBL" id="CAJPDQ010000009">
    <property type="protein sequence ID" value="CAF9914277.1"/>
    <property type="molecule type" value="Genomic_DNA"/>
</dbReference>
<protein>
    <recommendedName>
        <fullName evidence="4">BZIP domain-containing protein</fullName>
    </recommendedName>
</protein>
<evidence type="ECO:0000313" key="2">
    <source>
        <dbReference type="EMBL" id="CAF9914277.1"/>
    </source>
</evidence>
<feature type="compositionally biased region" description="Polar residues" evidence="1">
    <location>
        <begin position="74"/>
        <end position="85"/>
    </location>
</feature>
<proteinExistence type="predicted"/>
<organism evidence="2 3">
    <name type="scientific">Gomphillus americanus</name>
    <dbReference type="NCBI Taxonomy" id="1940652"/>
    <lineage>
        <taxon>Eukaryota</taxon>
        <taxon>Fungi</taxon>
        <taxon>Dikarya</taxon>
        <taxon>Ascomycota</taxon>
        <taxon>Pezizomycotina</taxon>
        <taxon>Lecanoromycetes</taxon>
        <taxon>OSLEUM clade</taxon>
        <taxon>Ostropomycetidae</taxon>
        <taxon>Ostropales</taxon>
        <taxon>Graphidaceae</taxon>
        <taxon>Gomphilloideae</taxon>
        <taxon>Gomphillus</taxon>
    </lineage>
</organism>
<sequence length="313" mass="34982">MHRRQIDFASWSNIIFDSFVHKVQLTVTSLIYEFAIEEFQQLQSQSTRQTRMEPNFTASATQGGSHRQLVDSGYGNQSLNTQDNASHGLGQIVPGSGQFAHYHAVEGPVLQNGSESSSSGSQHERYNTVSGATATFFGGFPDEDRKVGFPISLNAQQTSLSRHGTVSDAAGVAMPTTLLVDQQQTLPIVQVVPISTHFSHEKELSRRAASRYRAKKRKEKEDKLQEIYERAGEITMIQARLKRLEELHHDMMRDQSRRCENCDRPPYGQGEADAALKTVITSLEVFLSVELCITRIRTEKPSFNSKLAAVSHE</sequence>
<keyword evidence="3" id="KW-1185">Reference proteome</keyword>
<dbReference type="AlphaFoldDB" id="A0A8H3EXG2"/>
<evidence type="ECO:0000256" key="1">
    <source>
        <dbReference type="SAM" id="MobiDB-lite"/>
    </source>
</evidence>
<comment type="caution">
    <text evidence="2">The sequence shown here is derived from an EMBL/GenBank/DDBJ whole genome shotgun (WGS) entry which is preliminary data.</text>
</comment>
<gene>
    <name evidence="2" type="ORF">GOMPHAMPRED_008119</name>
</gene>
<accession>A0A8H3EXG2</accession>
<feature type="region of interest" description="Disordered" evidence="1">
    <location>
        <begin position="57"/>
        <end position="87"/>
    </location>
</feature>
<dbReference type="Proteomes" id="UP000664169">
    <property type="component" value="Unassembled WGS sequence"/>
</dbReference>
<evidence type="ECO:0008006" key="4">
    <source>
        <dbReference type="Google" id="ProtNLM"/>
    </source>
</evidence>
<evidence type="ECO:0000313" key="3">
    <source>
        <dbReference type="Proteomes" id="UP000664169"/>
    </source>
</evidence>
<reference evidence="2" key="1">
    <citation type="submission" date="2021-03" db="EMBL/GenBank/DDBJ databases">
        <authorList>
            <person name="Tagirdzhanova G."/>
        </authorList>
    </citation>
    <scope>NUCLEOTIDE SEQUENCE</scope>
</reference>
<name>A0A8H3EXG2_9LECA</name>